<dbReference type="InterPro" id="IPR018490">
    <property type="entry name" value="cNMP-bd_dom_sf"/>
</dbReference>
<dbReference type="CDD" id="cd00038">
    <property type="entry name" value="CAP_ED"/>
    <property type="match status" value="1"/>
</dbReference>
<keyword evidence="4 10" id="KW-0418">Kinase</keyword>
<dbReference type="Pfam" id="PF00069">
    <property type="entry name" value="Pkinase"/>
    <property type="match status" value="1"/>
</dbReference>
<organism evidence="10 11">
    <name type="scientific">Aureococcus anophagefferens</name>
    <name type="common">Harmful bloom alga</name>
    <dbReference type="NCBI Taxonomy" id="44056"/>
    <lineage>
        <taxon>Eukaryota</taxon>
        <taxon>Sar</taxon>
        <taxon>Stramenopiles</taxon>
        <taxon>Ochrophyta</taxon>
        <taxon>Pelagophyceae</taxon>
        <taxon>Pelagomonadales</taxon>
        <taxon>Pelagomonadaceae</taxon>
        <taxon>Aureococcus</taxon>
    </lineage>
</organism>
<dbReference type="InterPro" id="IPR000595">
    <property type="entry name" value="cNMP-bd_dom"/>
</dbReference>
<dbReference type="InterPro" id="IPR050205">
    <property type="entry name" value="CDPK_Ser/Thr_kinases"/>
</dbReference>
<feature type="domain" description="Protein kinase" evidence="8">
    <location>
        <begin position="217"/>
        <end position="489"/>
    </location>
</feature>
<evidence type="ECO:0000313" key="11">
    <source>
        <dbReference type="Proteomes" id="UP001363151"/>
    </source>
</evidence>
<keyword evidence="2" id="KW-0808">Transferase</keyword>
<dbReference type="SMART" id="SM00220">
    <property type="entry name" value="S_TKc"/>
    <property type="match status" value="1"/>
</dbReference>
<name>A0ABR1FHG6_AURAN</name>
<dbReference type="InterPro" id="IPR017441">
    <property type="entry name" value="Protein_kinase_ATP_BS"/>
</dbReference>
<dbReference type="PRINTS" id="PR00103">
    <property type="entry name" value="CAMPKINASE"/>
</dbReference>
<dbReference type="Gene3D" id="1.10.510.10">
    <property type="entry name" value="Transferase(Phosphotransferase) domain 1"/>
    <property type="match status" value="1"/>
</dbReference>
<keyword evidence="1" id="KW-0723">Serine/threonine-protein kinase</keyword>
<dbReference type="Gene3D" id="3.30.200.20">
    <property type="entry name" value="Phosphorylase Kinase, domain 1"/>
    <property type="match status" value="1"/>
</dbReference>
<proteinExistence type="predicted"/>
<evidence type="ECO:0000256" key="3">
    <source>
        <dbReference type="ARBA" id="ARBA00022741"/>
    </source>
</evidence>
<feature type="region of interest" description="Disordered" evidence="7">
    <location>
        <begin position="546"/>
        <end position="642"/>
    </location>
</feature>
<comment type="caution">
    <text evidence="10">The sequence shown here is derived from an EMBL/GenBank/DDBJ whole genome shotgun (WGS) entry which is preliminary data.</text>
</comment>
<dbReference type="PROSITE" id="PS00889">
    <property type="entry name" value="CNMP_BINDING_2"/>
    <property type="match status" value="1"/>
</dbReference>
<accession>A0ABR1FHG6</accession>
<dbReference type="Proteomes" id="UP001363151">
    <property type="component" value="Unassembled WGS sequence"/>
</dbReference>
<feature type="binding site" evidence="6">
    <location>
        <position position="247"/>
    </location>
    <ligand>
        <name>ATP</name>
        <dbReference type="ChEBI" id="CHEBI:30616"/>
    </ligand>
</feature>
<sequence length="642" mass="67827">MKRPALSLWLCGSACNIGLRPAMASFEAALPAPEPDGACVAQNDSPTSIIRDDDAGREANYALVAGVVRQLFFLKGLTVDEVYRFVDAMVEERFEPDEVIFPQGAEGDRFYIIRAGSCAIELDGVGKVKEIPAGGAAPASFFCWEDRPHASSLGYFGELALLYDAPRSASVRAVGAVACFGIDAPTFDALVATCNARLVAPLKKLSGITLAPPDAHYALGAFLGDGQFAEVFSARPAKEDGAERAIKVVDLSRHDAGVSAGLVAEVEAMRRLRGHANVLNVYDCYLSGSKLSVVLDLCRGGDLFDRIVASGRLPERDARVATAQLLDAVAHCHALDVARRRAGNQIIQLDLNVHRDLKPENILYLEAPGDPDEDVLKVGDFGLACALPPGEVLRVVAGTPQYAAPEVVNSTPDGPGYGHASDLYSLGMVLYVMLAGVLPETLEEDPADTLDGPDFDGCSVAARALVRDLVARDPAQRPTPAEALDSLWFSKLARSKSLRLASKDARTSLCLDRQRTATKARWAAVRHAVLGVSTFKAPKGALKVAATAPAAAARPPEPPSPSEPDTPELLRATPAEPDTPELLRATPAEPDVPRALPDVREAPEGKPPGSPAVVAFSLGTPTPLDTGSPPAGADVVEFELVP</sequence>
<dbReference type="InterPro" id="IPR018488">
    <property type="entry name" value="cNMP-bd_CS"/>
</dbReference>
<protein>
    <submittedName>
        <fullName evidence="10">Protein serine/threonine kinase</fullName>
    </submittedName>
</protein>
<keyword evidence="11" id="KW-1185">Reference proteome</keyword>
<evidence type="ECO:0000256" key="2">
    <source>
        <dbReference type="ARBA" id="ARBA00022679"/>
    </source>
</evidence>
<evidence type="ECO:0000256" key="5">
    <source>
        <dbReference type="ARBA" id="ARBA00022840"/>
    </source>
</evidence>
<dbReference type="PROSITE" id="PS50042">
    <property type="entry name" value="CNMP_BINDING_3"/>
    <property type="match status" value="1"/>
</dbReference>
<reference evidence="10 11" key="1">
    <citation type="submission" date="2024-03" db="EMBL/GenBank/DDBJ databases">
        <title>Aureococcus anophagefferens CCMP1851 and Kratosvirus quantuckense: Draft genome of a second virus-susceptible host strain in the model system.</title>
        <authorList>
            <person name="Chase E."/>
            <person name="Truchon A.R."/>
            <person name="Schepens W."/>
            <person name="Wilhelm S.W."/>
        </authorList>
    </citation>
    <scope>NUCLEOTIDE SEQUENCE [LARGE SCALE GENOMIC DNA]</scope>
    <source>
        <strain evidence="10 11">CCMP1851</strain>
    </source>
</reference>
<dbReference type="PROSITE" id="PS00107">
    <property type="entry name" value="PROTEIN_KINASE_ATP"/>
    <property type="match status" value="1"/>
</dbReference>
<keyword evidence="3 6" id="KW-0547">Nucleotide-binding</keyword>
<feature type="compositionally biased region" description="Pro residues" evidence="7">
    <location>
        <begin position="555"/>
        <end position="564"/>
    </location>
</feature>
<dbReference type="GO" id="GO:0016301">
    <property type="term" value="F:kinase activity"/>
    <property type="evidence" value="ECO:0007669"/>
    <property type="project" value="UniProtKB-KW"/>
</dbReference>
<evidence type="ECO:0000256" key="6">
    <source>
        <dbReference type="PROSITE-ProRule" id="PRU10141"/>
    </source>
</evidence>
<dbReference type="SUPFAM" id="SSF56112">
    <property type="entry name" value="Protein kinase-like (PK-like)"/>
    <property type="match status" value="1"/>
</dbReference>
<evidence type="ECO:0000256" key="7">
    <source>
        <dbReference type="SAM" id="MobiDB-lite"/>
    </source>
</evidence>
<dbReference type="EMBL" id="JBBJCI010000423">
    <property type="protein sequence ID" value="KAK7230833.1"/>
    <property type="molecule type" value="Genomic_DNA"/>
</dbReference>
<dbReference type="SUPFAM" id="SSF51206">
    <property type="entry name" value="cAMP-binding domain-like"/>
    <property type="match status" value="1"/>
</dbReference>
<dbReference type="PANTHER" id="PTHR24349">
    <property type="entry name" value="SERINE/THREONINE-PROTEIN KINASE"/>
    <property type="match status" value="1"/>
</dbReference>
<feature type="domain" description="Cyclic nucleotide-binding" evidence="9">
    <location>
        <begin position="73"/>
        <end position="191"/>
    </location>
</feature>
<evidence type="ECO:0000313" key="10">
    <source>
        <dbReference type="EMBL" id="KAK7230833.1"/>
    </source>
</evidence>
<dbReference type="SMART" id="SM00100">
    <property type="entry name" value="cNMP"/>
    <property type="match status" value="1"/>
</dbReference>
<evidence type="ECO:0000256" key="4">
    <source>
        <dbReference type="ARBA" id="ARBA00022777"/>
    </source>
</evidence>
<evidence type="ECO:0000259" key="9">
    <source>
        <dbReference type="PROSITE" id="PS50042"/>
    </source>
</evidence>
<dbReference type="InterPro" id="IPR011009">
    <property type="entry name" value="Kinase-like_dom_sf"/>
</dbReference>
<evidence type="ECO:0000256" key="1">
    <source>
        <dbReference type="ARBA" id="ARBA00022527"/>
    </source>
</evidence>
<dbReference type="InterPro" id="IPR014710">
    <property type="entry name" value="RmlC-like_jellyroll"/>
</dbReference>
<evidence type="ECO:0000259" key="8">
    <source>
        <dbReference type="PROSITE" id="PS50011"/>
    </source>
</evidence>
<dbReference type="Gene3D" id="2.60.120.10">
    <property type="entry name" value="Jelly Rolls"/>
    <property type="match status" value="1"/>
</dbReference>
<keyword evidence="5 6" id="KW-0067">ATP-binding</keyword>
<dbReference type="InterPro" id="IPR000719">
    <property type="entry name" value="Prot_kinase_dom"/>
</dbReference>
<gene>
    <name evidence="10" type="ORF">SO694_00075193</name>
</gene>
<dbReference type="PROSITE" id="PS50011">
    <property type="entry name" value="PROTEIN_KINASE_DOM"/>
    <property type="match status" value="1"/>
</dbReference>